<feature type="transmembrane region" description="Helical" evidence="2">
    <location>
        <begin position="197"/>
        <end position="218"/>
    </location>
</feature>
<dbReference type="KEGG" id="bgz:XH91_18975"/>
<evidence type="ECO:0000313" key="3">
    <source>
        <dbReference type="EMBL" id="QAU47227.1"/>
    </source>
</evidence>
<feature type="transmembrane region" description="Helical" evidence="2">
    <location>
        <begin position="163"/>
        <end position="191"/>
    </location>
</feature>
<accession>A0AAE5X1N1</accession>
<reference evidence="4 6" key="2">
    <citation type="submission" date="2018-10" db="EMBL/GenBank/DDBJ databases">
        <title>Bradyrhizobium sp. nov., effective nodules isolated from peanut in China.</title>
        <authorList>
            <person name="Li Y."/>
        </authorList>
    </citation>
    <scope>NUCLEOTIDE SEQUENCE [LARGE SCALE GENOMIC DNA]</scope>
    <source>
        <strain evidence="4 6">CCBAU 53426</strain>
    </source>
</reference>
<proteinExistence type="predicted"/>
<protein>
    <submittedName>
        <fullName evidence="3">Uncharacterized protein</fullName>
    </submittedName>
</protein>
<gene>
    <name evidence="4" type="ORF">EAS56_14015</name>
    <name evidence="3" type="ORF">XH91_18975</name>
</gene>
<dbReference type="AlphaFoldDB" id="A0AAE5X1N1"/>
<dbReference type="Proteomes" id="UP000288972">
    <property type="component" value="Chromosome"/>
</dbReference>
<keyword evidence="6" id="KW-1185">Reference proteome</keyword>
<evidence type="ECO:0000313" key="5">
    <source>
        <dbReference type="Proteomes" id="UP000288972"/>
    </source>
</evidence>
<dbReference type="EMBL" id="RDQZ01000009">
    <property type="protein sequence ID" value="RXH13709.1"/>
    <property type="molecule type" value="Genomic_DNA"/>
</dbReference>
<feature type="transmembrane region" description="Helical" evidence="2">
    <location>
        <begin position="72"/>
        <end position="94"/>
    </location>
</feature>
<keyword evidence="2" id="KW-0472">Membrane</keyword>
<feature type="region of interest" description="Disordered" evidence="1">
    <location>
        <begin position="1"/>
        <end position="31"/>
    </location>
</feature>
<evidence type="ECO:0000256" key="2">
    <source>
        <dbReference type="SAM" id="Phobius"/>
    </source>
</evidence>
<evidence type="ECO:0000313" key="6">
    <source>
        <dbReference type="Proteomes" id="UP000290401"/>
    </source>
</evidence>
<feature type="compositionally biased region" description="Low complexity" evidence="1">
    <location>
        <begin position="14"/>
        <end position="23"/>
    </location>
</feature>
<sequence>MEQRKSTLDGQPGAGTPTTTPPAWMHPSASYSPDRRAKMLEHMARARSVPQHQPTASPVPPRKSGLDILGDLFGYIVLFGAIAVLCMSRIPLYLGAFLFLTDDERIESAFAAVGVQFKPNAVGPELIKGFASWFGWIALLASLRAPAPVWLAPFLPPSQSWGFIAGIALALAAVEALGSLAMRCATLWFGWDLRLDNLTFTTIKFLIAIGALVLVILFGSV</sequence>
<reference evidence="3 5" key="1">
    <citation type="submission" date="2018-06" db="EMBL/GenBank/DDBJ databases">
        <title>Comparative genomics of rhizobia nodulating Arachis hypogaea in China.</title>
        <authorList>
            <person name="Li Y."/>
        </authorList>
    </citation>
    <scope>NUCLEOTIDE SEQUENCE [LARGE SCALE GENOMIC DNA]</scope>
    <source>
        <strain evidence="3 5">CCBAU 51670</strain>
    </source>
</reference>
<organism evidence="3 5">
    <name type="scientific">Bradyrhizobium guangzhouense</name>
    <dbReference type="NCBI Taxonomy" id="1325095"/>
    <lineage>
        <taxon>Bacteria</taxon>
        <taxon>Pseudomonadati</taxon>
        <taxon>Pseudomonadota</taxon>
        <taxon>Alphaproteobacteria</taxon>
        <taxon>Hyphomicrobiales</taxon>
        <taxon>Nitrobacteraceae</taxon>
        <taxon>Bradyrhizobium</taxon>
    </lineage>
</organism>
<dbReference type="Proteomes" id="UP000290401">
    <property type="component" value="Unassembled WGS sequence"/>
</dbReference>
<dbReference type="RefSeq" id="WP_128951965.1">
    <property type="nucleotide sequence ID" value="NZ_CP030053.1"/>
</dbReference>
<evidence type="ECO:0000313" key="4">
    <source>
        <dbReference type="EMBL" id="RXH13709.1"/>
    </source>
</evidence>
<evidence type="ECO:0000256" key="1">
    <source>
        <dbReference type="SAM" id="MobiDB-lite"/>
    </source>
</evidence>
<name>A0AAE5X1N1_9BRAD</name>
<keyword evidence="2" id="KW-1133">Transmembrane helix</keyword>
<feature type="transmembrane region" description="Helical" evidence="2">
    <location>
        <begin position="133"/>
        <end position="151"/>
    </location>
</feature>
<dbReference type="EMBL" id="CP030053">
    <property type="protein sequence ID" value="QAU47227.1"/>
    <property type="molecule type" value="Genomic_DNA"/>
</dbReference>
<keyword evidence="2" id="KW-0812">Transmembrane</keyword>